<dbReference type="InterPro" id="IPR011639">
    <property type="entry name" value="MethylTrfase_TaqI-like_dom"/>
</dbReference>
<keyword evidence="3" id="KW-1185">Reference proteome</keyword>
<dbReference type="GO" id="GO:0032259">
    <property type="term" value="P:methylation"/>
    <property type="evidence" value="ECO:0007669"/>
    <property type="project" value="UniProtKB-KW"/>
</dbReference>
<reference evidence="3" key="1">
    <citation type="submission" date="2016-11" db="EMBL/GenBank/DDBJ databases">
        <authorList>
            <person name="Varghese N."/>
            <person name="Submissions S."/>
        </authorList>
    </citation>
    <scope>NUCLEOTIDE SEQUENCE [LARGE SCALE GENOMIC DNA]</scope>
    <source>
        <strain evidence="3">UWOS</strain>
    </source>
</reference>
<keyword evidence="2" id="KW-0808">Transferase</keyword>
<keyword evidence="2" id="KW-0489">Methyltransferase</keyword>
<accession>A0A1M6SIT0</accession>
<dbReference type="AlphaFoldDB" id="A0A1M6SIT0"/>
<name>A0A1M6SIT0_9BACT</name>
<dbReference type="InterPro" id="IPR002052">
    <property type="entry name" value="DNA_methylase_N6_adenine_CS"/>
</dbReference>
<feature type="domain" description="Type II methyltransferase M.TaqI-like" evidence="1">
    <location>
        <begin position="2"/>
        <end position="90"/>
    </location>
</feature>
<gene>
    <name evidence="2" type="ORF">SAMN05720469_10669</name>
</gene>
<dbReference type="GO" id="GO:0009007">
    <property type="term" value="F:site-specific DNA-methyltransferase (adenine-specific) activity"/>
    <property type="evidence" value="ECO:0007669"/>
    <property type="project" value="UniProtKB-EC"/>
</dbReference>
<evidence type="ECO:0000313" key="3">
    <source>
        <dbReference type="Proteomes" id="UP000184275"/>
    </source>
</evidence>
<protein>
    <submittedName>
        <fullName evidence="2">Eco57I restriction-modification methylase</fullName>
    </submittedName>
</protein>
<dbReference type="Pfam" id="PF07669">
    <property type="entry name" value="Eco57I"/>
    <property type="match status" value="1"/>
</dbReference>
<evidence type="ECO:0000259" key="1">
    <source>
        <dbReference type="Pfam" id="PF07669"/>
    </source>
</evidence>
<dbReference type="EMBL" id="FRAW01000006">
    <property type="protein sequence ID" value="SHK44536.1"/>
    <property type="molecule type" value="Genomic_DNA"/>
</dbReference>
<sequence length="354" mass="40665">MKKFFAVIGNPPYQETVAKVETKNGQKAVKNIFQTFQTEVDKISDNTELIYPAKRWIHRSGKGLAQFGFSNINDPRLSKLVVYPNAKDVFPNSADISDGISIVLKQQTHKGNTFRYVNVENNESYEIELEYPGETLLPIDPKDLAIEKKIEQVCAHNKIKFLFEFILSRSLFGIESDFVEKNPRKVKLYNEGDAFDKDKEIKLFTNDKAGKSGRARWFIANKNVVESGQEYIDKWKVVVSSANAGGQKRSSQISLMDNHSAFGRSRVALKAFNTKKEAENFKKYCLSNFIKFAFLLTDEALSSLAKWVPDFQDYSKKNKFIDFDDDIDKQLFKIFGLTDAEKKYVIERAKEYKE</sequence>
<dbReference type="GO" id="GO:0006304">
    <property type="term" value="P:DNA modification"/>
    <property type="evidence" value="ECO:0007669"/>
    <property type="project" value="InterPro"/>
</dbReference>
<dbReference type="PROSITE" id="PS00092">
    <property type="entry name" value="N6_MTASE"/>
    <property type="match status" value="1"/>
</dbReference>
<proteinExistence type="predicted"/>
<dbReference type="GO" id="GO:0003676">
    <property type="term" value="F:nucleic acid binding"/>
    <property type="evidence" value="ECO:0007669"/>
    <property type="project" value="InterPro"/>
</dbReference>
<organism evidence="2 3">
    <name type="scientific">Fibrobacter intestinalis</name>
    <dbReference type="NCBI Taxonomy" id="28122"/>
    <lineage>
        <taxon>Bacteria</taxon>
        <taxon>Pseudomonadati</taxon>
        <taxon>Fibrobacterota</taxon>
        <taxon>Fibrobacteria</taxon>
        <taxon>Fibrobacterales</taxon>
        <taxon>Fibrobacteraceae</taxon>
        <taxon>Fibrobacter</taxon>
    </lineage>
</organism>
<dbReference type="Proteomes" id="UP000184275">
    <property type="component" value="Unassembled WGS sequence"/>
</dbReference>
<dbReference type="RefSeq" id="WP_073303082.1">
    <property type="nucleotide sequence ID" value="NZ_FRAW01000006.1"/>
</dbReference>
<evidence type="ECO:0000313" key="2">
    <source>
        <dbReference type="EMBL" id="SHK44536.1"/>
    </source>
</evidence>